<protein>
    <submittedName>
        <fullName evidence="1">Uncharacterized protein</fullName>
    </submittedName>
</protein>
<feature type="non-terminal residue" evidence="1">
    <location>
        <position position="1"/>
    </location>
</feature>
<evidence type="ECO:0000313" key="1">
    <source>
        <dbReference type="EMBL" id="GAI84292.1"/>
    </source>
</evidence>
<dbReference type="EMBL" id="BARW01005897">
    <property type="protein sequence ID" value="GAI84292.1"/>
    <property type="molecule type" value="Genomic_DNA"/>
</dbReference>
<reference evidence="1" key="1">
    <citation type="journal article" date="2014" name="Front. Microbiol.">
        <title>High frequency of phylogenetically diverse reductive dehalogenase-homologous genes in deep subseafloor sedimentary metagenomes.</title>
        <authorList>
            <person name="Kawai M."/>
            <person name="Futagami T."/>
            <person name="Toyoda A."/>
            <person name="Takaki Y."/>
            <person name="Nishi S."/>
            <person name="Hori S."/>
            <person name="Arai W."/>
            <person name="Tsubouchi T."/>
            <person name="Morono Y."/>
            <person name="Uchiyama I."/>
            <person name="Ito T."/>
            <person name="Fujiyama A."/>
            <person name="Inagaki F."/>
            <person name="Takami H."/>
        </authorList>
    </citation>
    <scope>NUCLEOTIDE SEQUENCE</scope>
    <source>
        <strain evidence="1">Expedition CK06-06</strain>
    </source>
</reference>
<feature type="non-terminal residue" evidence="1">
    <location>
        <position position="140"/>
    </location>
</feature>
<dbReference type="AlphaFoldDB" id="X1RU48"/>
<gene>
    <name evidence="1" type="ORF">S12H4_12412</name>
</gene>
<comment type="caution">
    <text evidence="1">The sequence shown here is derived from an EMBL/GenBank/DDBJ whole genome shotgun (WGS) entry which is preliminary data.</text>
</comment>
<organism evidence="1">
    <name type="scientific">marine sediment metagenome</name>
    <dbReference type="NCBI Taxonomy" id="412755"/>
    <lineage>
        <taxon>unclassified sequences</taxon>
        <taxon>metagenomes</taxon>
        <taxon>ecological metagenomes</taxon>
    </lineage>
</organism>
<name>X1RU48_9ZZZZ</name>
<proteinExistence type="predicted"/>
<accession>X1RU48</accession>
<sequence length="140" mass="15783">FCLTVATGILAIAAEGALDERDVDGLPILGEVVARLKVRREGWSTVITIPKKAQAVLGDVNERFLQYDRTNYPGKVTLKIFETPGDSEETIETLSKCLQRWPPLVADCTQAWLKAFEPFIKDMAEIELPPRYPRRDPRNL</sequence>